<dbReference type="InterPro" id="IPR036388">
    <property type="entry name" value="WH-like_DNA-bd_sf"/>
</dbReference>
<feature type="transmembrane region" description="Helical" evidence="4">
    <location>
        <begin position="12"/>
        <end position="30"/>
    </location>
</feature>
<dbReference type="PANTHER" id="PTHR44688">
    <property type="entry name" value="DNA-BINDING TRANSCRIPTIONAL ACTIVATOR DEVR_DOSR"/>
    <property type="match status" value="1"/>
</dbReference>
<keyword evidence="4" id="KW-0472">Membrane</keyword>
<dbReference type="InterPro" id="IPR000792">
    <property type="entry name" value="Tscrpt_reg_LuxR_C"/>
</dbReference>
<feature type="transmembrane region" description="Helical" evidence="4">
    <location>
        <begin position="297"/>
        <end position="320"/>
    </location>
</feature>
<feature type="transmembrane region" description="Helical" evidence="4">
    <location>
        <begin position="109"/>
        <end position="129"/>
    </location>
</feature>
<evidence type="ECO:0000313" key="7">
    <source>
        <dbReference type="Proteomes" id="UP001320544"/>
    </source>
</evidence>
<feature type="transmembrane region" description="Helical" evidence="4">
    <location>
        <begin position="326"/>
        <end position="348"/>
    </location>
</feature>
<dbReference type="Proteomes" id="UP001320544">
    <property type="component" value="Chromosome"/>
</dbReference>
<evidence type="ECO:0000256" key="1">
    <source>
        <dbReference type="ARBA" id="ARBA00023015"/>
    </source>
</evidence>
<dbReference type="Pfam" id="PF00196">
    <property type="entry name" value="GerE"/>
    <property type="match status" value="1"/>
</dbReference>
<dbReference type="PROSITE" id="PS50043">
    <property type="entry name" value="HTH_LUXR_2"/>
    <property type="match status" value="1"/>
</dbReference>
<gene>
    <name evidence="6" type="ORF">CE91St30_01560</name>
</gene>
<dbReference type="PANTHER" id="PTHR44688:SF16">
    <property type="entry name" value="DNA-BINDING TRANSCRIPTIONAL ACTIVATOR DEVR_DOSR"/>
    <property type="match status" value="1"/>
</dbReference>
<name>A0ABN6MC88_9ACTN</name>
<sequence length="518" mass="55553">MGIGRLMAKDLGFEKGICLLIGIGSYWAWASVSMVTASLWQTGSADLSHTSWLVNVAAHCVSLLAFAALDTKASFGFHGKTAAVLFPAIVVGGTVLLSAGYASGSFEPLVFAGSIVSGIGTAGMLMLWCEPYARLSQVSEQRLILGGSIVVGMLVSLLIPNLPDLAAIGATLLLPVVTSLCVIHIKDLDSPNRAASQRSDSETPAAHDEDQRIGMVPSFRKMVRQQGKRNVASLFACCFILALPAGLFQNLHTYTEAGDGSSAWNTILSCVCMLVVVAICLDYYFMEKRGTYVFSRLVIPLIAGGLLVIPSFTVGGNAAFPGFESWAGVLTLTGYHLFLAYTYTEFGLMASEAQVPARRVFAWGTSAIDIGLIAGTALVSAVQYLSGAWAMGIVFGVVYLLLLVGILLFPKVFESVENRERDKAAALRLQREVGRSGTSGNDPLFDMGARCDAVAKLYGLSAREKDVLAYLLMGRTLQSIGNETFLSYNTVKTHVSHIYQKTGVHSRDELIDLLDERE</sequence>
<feature type="transmembrane region" description="Helical" evidence="4">
    <location>
        <begin position="231"/>
        <end position="251"/>
    </location>
</feature>
<feature type="domain" description="HTH luxR-type" evidence="5">
    <location>
        <begin position="453"/>
        <end position="518"/>
    </location>
</feature>
<keyword evidence="2" id="KW-0238">DNA-binding</keyword>
<dbReference type="InterPro" id="IPR016032">
    <property type="entry name" value="Sig_transdc_resp-reg_C-effctor"/>
</dbReference>
<dbReference type="InterPro" id="IPR036259">
    <property type="entry name" value="MFS_trans_sf"/>
</dbReference>
<evidence type="ECO:0000259" key="5">
    <source>
        <dbReference type="PROSITE" id="PS50043"/>
    </source>
</evidence>
<keyword evidence="7" id="KW-1185">Reference proteome</keyword>
<feature type="transmembrane region" description="Helical" evidence="4">
    <location>
        <begin position="388"/>
        <end position="409"/>
    </location>
</feature>
<dbReference type="PRINTS" id="PR00038">
    <property type="entry name" value="HTHLUXR"/>
</dbReference>
<feature type="transmembrane region" description="Helical" evidence="4">
    <location>
        <begin position="263"/>
        <end position="285"/>
    </location>
</feature>
<keyword evidence="4" id="KW-1133">Transmembrane helix</keyword>
<feature type="transmembrane region" description="Helical" evidence="4">
    <location>
        <begin position="50"/>
        <end position="69"/>
    </location>
</feature>
<organism evidence="6 7">
    <name type="scientific">Raoultibacter timonensis</name>
    <dbReference type="NCBI Taxonomy" id="1907662"/>
    <lineage>
        <taxon>Bacteria</taxon>
        <taxon>Bacillati</taxon>
        <taxon>Actinomycetota</taxon>
        <taxon>Coriobacteriia</taxon>
        <taxon>Eggerthellales</taxon>
        <taxon>Eggerthellaceae</taxon>
        <taxon>Raoultibacter</taxon>
    </lineage>
</organism>
<evidence type="ECO:0000313" key="6">
    <source>
        <dbReference type="EMBL" id="BDE94823.1"/>
    </source>
</evidence>
<evidence type="ECO:0000256" key="3">
    <source>
        <dbReference type="ARBA" id="ARBA00023163"/>
    </source>
</evidence>
<protein>
    <recommendedName>
        <fullName evidence="5">HTH luxR-type domain-containing protein</fullName>
    </recommendedName>
</protein>
<feature type="transmembrane region" description="Helical" evidence="4">
    <location>
        <begin position="360"/>
        <end position="382"/>
    </location>
</feature>
<dbReference type="SUPFAM" id="SSF46894">
    <property type="entry name" value="C-terminal effector domain of the bipartite response regulators"/>
    <property type="match status" value="1"/>
</dbReference>
<keyword evidence="4" id="KW-0812">Transmembrane</keyword>
<keyword evidence="3" id="KW-0804">Transcription</keyword>
<feature type="transmembrane region" description="Helical" evidence="4">
    <location>
        <begin position="81"/>
        <end position="103"/>
    </location>
</feature>
<dbReference type="Gene3D" id="1.10.10.10">
    <property type="entry name" value="Winged helix-like DNA-binding domain superfamily/Winged helix DNA-binding domain"/>
    <property type="match status" value="1"/>
</dbReference>
<reference evidence="6 7" key="1">
    <citation type="submission" date="2022-01" db="EMBL/GenBank/DDBJ databases">
        <title>Novel bile acid biosynthetic pathways are enriched in the microbiome of centenarians.</title>
        <authorList>
            <person name="Sato Y."/>
            <person name="Atarashi K."/>
            <person name="Plichta R.D."/>
            <person name="Arai Y."/>
            <person name="Sasajima S."/>
            <person name="Kearney M.S."/>
            <person name="Suda W."/>
            <person name="Takeshita K."/>
            <person name="Sasaki T."/>
            <person name="Okamoto S."/>
            <person name="Skelly N.A."/>
            <person name="Okamura Y."/>
            <person name="Vlamakis H."/>
            <person name="Li Y."/>
            <person name="Tanoue T."/>
            <person name="Takei H."/>
            <person name="Nittono H."/>
            <person name="Narushima S."/>
            <person name="Irie J."/>
            <person name="Itoh H."/>
            <person name="Moriya K."/>
            <person name="Sugiura Y."/>
            <person name="Suematsu M."/>
            <person name="Moritoki N."/>
            <person name="Shibata S."/>
            <person name="Littman R.D."/>
            <person name="Fischbach A.M."/>
            <person name="Uwamino Y."/>
            <person name="Inoue T."/>
            <person name="Honda A."/>
            <person name="Hattori M."/>
            <person name="Murai T."/>
            <person name="Xavier J.R."/>
            <person name="Hirose N."/>
            <person name="Honda K."/>
        </authorList>
    </citation>
    <scope>NUCLEOTIDE SEQUENCE [LARGE SCALE GENOMIC DNA]</scope>
    <source>
        <strain evidence="6 7">CE91-St30</strain>
    </source>
</reference>
<evidence type="ECO:0000256" key="2">
    <source>
        <dbReference type="ARBA" id="ARBA00023125"/>
    </source>
</evidence>
<feature type="transmembrane region" description="Helical" evidence="4">
    <location>
        <begin position="165"/>
        <end position="185"/>
    </location>
</feature>
<dbReference type="EMBL" id="AP025564">
    <property type="protein sequence ID" value="BDE94823.1"/>
    <property type="molecule type" value="Genomic_DNA"/>
</dbReference>
<evidence type="ECO:0000256" key="4">
    <source>
        <dbReference type="SAM" id="Phobius"/>
    </source>
</evidence>
<feature type="transmembrane region" description="Helical" evidence="4">
    <location>
        <begin position="141"/>
        <end position="159"/>
    </location>
</feature>
<dbReference type="SUPFAM" id="SSF103473">
    <property type="entry name" value="MFS general substrate transporter"/>
    <property type="match status" value="1"/>
</dbReference>
<keyword evidence="1" id="KW-0805">Transcription regulation</keyword>
<proteinExistence type="predicted"/>
<dbReference type="SMART" id="SM00421">
    <property type="entry name" value="HTH_LUXR"/>
    <property type="match status" value="1"/>
</dbReference>
<accession>A0ABN6MC88</accession>
<dbReference type="CDD" id="cd06170">
    <property type="entry name" value="LuxR_C_like"/>
    <property type="match status" value="1"/>
</dbReference>